<dbReference type="PANTHER" id="PTHR46248:SF18">
    <property type="entry name" value="TERNARY COMPLEX FACTOR MIP1 LEUCINE-ZIPPER DOMAIN-CONTAINING PROTEIN"/>
    <property type="match status" value="1"/>
</dbReference>
<organism evidence="1 2">
    <name type="scientific">Zea mays</name>
    <name type="common">Maize</name>
    <dbReference type="NCBI Taxonomy" id="4577"/>
    <lineage>
        <taxon>Eukaryota</taxon>
        <taxon>Viridiplantae</taxon>
        <taxon>Streptophyta</taxon>
        <taxon>Embryophyta</taxon>
        <taxon>Tracheophyta</taxon>
        <taxon>Spermatophyta</taxon>
        <taxon>Magnoliopsida</taxon>
        <taxon>Liliopsida</taxon>
        <taxon>Poales</taxon>
        <taxon>Poaceae</taxon>
        <taxon>PACMAD clade</taxon>
        <taxon>Panicoideae</taxon>
        <taxon>Andropogonodae</taxon>
        <taxon>Andropogoneae</taxon>
        <taxon>Tripsacinae</taxon>
        <taxon>Zea</taxon>
    </lineage>
</organism>
<dbReference type="EnsemblPlants" id="Zm00001eb249790_T001">
    <property type="protein sequence ID" value="Zm00001eb249790_P001"/>
    <property type="gene ID" value="Zm00001eb249790"/>
</dbReference>
<dbReference type="AlphaFoldDB" id="A0A804PMG9"/>
<reference evidence="1" key="3">
    <citation type="submission" date="2021-05" db="UniProtKB">
        <authorList>
            <consortium name="EnsemblPlants"/>
        </authorList>
    </citation>
    <scope>IDENTIFICATION</scope>
    <source>
        <strain evidence="1">cv. B73</strain>
    </source>
</reference>
<evidence type="ECO:0000313" key="2">
    <source>
        <dbReference type="Proteomes" id="UP000007305"/>
    </source>
</evidence>
<evidence type="ECO:0000313" key="1">
    <source>
        <dbReference type="EnsemblPlants" id="Zm00001eb249790_P001"/>
    </source>
</evidence>
<reference evidence="2" key="1">
    <citation type="journal article" date="2009" name="Science">
        <title>The B73 maize genome: complexity, diversity, and dynamics.</title>
        <authorList>
            <person name="Schnable P.S."/>
            <person name="Ware D."/>
            <person name="Fulton R.S."/>
            <person name="Stein J.C."/>
            <person name="Wei F."/>
            <person name="Pasternak S."/>
            <person name="Liang C."/>
            <person name="Zhang J."/>
            <person name="Fulton L."/>
            <person name="Graves T.A."/>
            <person name="Minx P."/>
            <person name="Reily A.D."/>
            <person name="Courtney L."/>
            <person name="Kruchowski S.S."/>
            <person name="Tomlinson C."/>
            <person name="Strong C."/>
            <person name="Delehaunty K."/>
            <person name="Fronick C."/>
            <person name="Courtney B."/>
            <person name="Rock S.M."/>
            <person name="Belter E."/>
            <person name="Du F."/>
            <person name="Kim K."/>
            <person name="Abbott R.M."/>
            <person name="Cotton M."/>
            <person name="Levy A."/>
            <person name="Marchetto P."/>
            <person name="Ochoa K."/>
            <person name="Jackson S.M."/>
            <person name="Gillam B."/>
            <person name="Chen W."/>
            <person name="Yan L."/>
            <person name="Higginbotham J."/>
            <person name="Cardenas M."/>
            <person name="Waligorski J."/>
            <person name="Applebaum E."/>
            <person name="Phelps L."/>
            <person name="Falcone J."/>
            <person name="Kanchi K."/>
            <person name="Thane T."/>
            <person name="Scimone A."/>
            <person name="Thane N."/>
            <person name="Henke J."/>
            <person name="Wang T."/>
            <person name="Ruppert J."/>
            <person name="Shah N."/>
            <person name="Rotter K."/>
            <person name="Hodges J."/>
            <person name="Ingenthron E."/>
            <person name="Cordes M."/>
            <person name="Kohlberg S."/>
            <person name="Sgro J."/>
            <person name="Delgado B."/>
            <person name="Mead K."/>
            <person name="Chinwalla A."/>
            <person name="Leonard S."/>
            <person name="Crouse K."/>
            <person name="Collura K."/>
            <person name="Kudrna D."/>
            <person name="Currie J."/>
            <person name="He R."/>
            <person name="Angelova A."/>
            <person name="Rajasekar S."/>
            <person name="Mueller T."/>
            <person name="Lomeli R."/>
            <person name="Scara G."/>
            <person name="Ko A."/>
            <person name="Delaney K."/>
            <person name="Wissotski M."/>
            <person name="Lopez G."/>
            <person name="Campos D."/>
            <person name="Braidotti M."/>
            <person name="Ashley E."/>
            <person name="Golser W."/>
            <person name="Kim H."/>
            <person name="Lee S."/>
            <person name="Lin J."/>
            <person name="Dujmic Z."/>
            <person name="Kim W."/>
            <person name="Talag J."/>
            <person name="Zuccolo A."/>
            <person name="Fan C."/>
            <person name="Sebastian A."/>
            <person name="Kramer M."/>
            <person name="Spiegel L."/>
            <person name="Nascimento L."/>
            <person name="Zutavern T."/>
            <person name="Miller B."/>
            <person name="Ambroise C."/>
            <person name="Muller S."/>
            <person name="Spooner W."/>
            <person name="Narechania A."/>
            <person name="Ren L."/>
            <person name="Wei S."/>
            <person name="Kumari S."/>
            <person name="Faga B."/>
            <person name="Levy M.J."/>
            <person name="McMahan L."/>
            <person name="Van Buren P."/>
            <person name="Vaughn M.W."/>
            <person name="Ying K."/>
            <person name="Yeh C.-T."/>
            <person name="Emrich S.J."/>
            <person name="Jia Y."/>
            <person name="Kalyanaraman A."/>
            <person name="Hsia A.-P."/>
            <person name="Barbazuk W.B."/>
            <person name="Baucom R.S."/>
            <person name="Brutnell T.P."/>
            <person name="Carpita N.C."/>
            <person name="Chaparro C."/>
            <person name="Chia J.-M."/>
            <person name="Deragon J.-M."/>
            <person name="Estill J.C."/>
            <person name="Fu Y."/>
            <person name="Jeddeloh J.A."/>
            <person name="Han Y."/>
            <person name="Lee H."/>
            <person name="Li P."/>
            <person name="Lisch D.R."/>
            <person name="Liu S."/>
            <person name="Liu Z."/>
            <person name="Nagel D.H."/>
            <person name="McCann M.C."/>
            <person name="SanMiguel P."/>
            <person name="Myers A.M."/>
            <person name="Nettleton D."/>
            <person name="Nguyen J."/>
            <person name="Penning B.W."/>
            <person name="Ponnala L."/>
            <person name="Schneider K.L."/>
            <person name="Schwartz D.C."/>
            <person name="Sharma A."/>
            <person name="Soderlund C."/>
            <person name="Springer N.M."/>
            <person name="Sun Q."/>
            <person name="Wang H."/>
            <person name="Waterman M."/>
            <person name="Westerman R."/>
            <person name="Wolfgruber T.K."/>
            <person name="Yang L."/>
            <person name="Yu Y."/>
            <person name="Zhang L."/>
            <person name="Zhou S."/>
            <person name="Zhu Q."/>
            <person name="Bennetzen J.L."/>
            <person name="Dawe R.K."/>
            <person name="Jiang J."/>
            <person name="Jiang N."/>
            <person name="Presting G.G."/>
            <person name="Wessler S.R."/>
            <person name="Aluru S."/>
            <person name="Martienssen R.A."/>
            <person name="Clifton S.W."/>
            <person name="McCombie W.R."/>
            <person name="Wing R.A."/>
            <person name="Wilson R.K."/>
        </authorList>
    </citation>
    <scope>NUCLEOTIDE SEQUENCE [LARGE SCALE GENOMIC DNA]</scope>
    <source>
        <strain evidence="2">cv. B73</strain>
    </source>
</reference>
<protein>
    <submittedName>
        <fullName evidence="1">Uncharacterized protein</fullName>
    </submittedName>
</protein>
<keyword evidence="2" id="KW-1185">Reference proteome</keyword>
<name>A0A804PMG9_MAIZE</name>
<dbReference type="PANTHER" id="PTHR46248">
    <property type="entry name" value="EXPRESSED PROTEIN"/>
    <property type="match status" value="1"/>
</dbReference>
<dbReference type="Proteomes" id="UP000007305">
    <property type="component" value="Chromosome 5"/>
</dbReference>
<dbReference type="Gramene" id="Zm00001eb249790_T001">
    <property type="protein sequence ID" value="Zm00001eb249790_P001"/>
    <property type="gene ID" value="Zm00001eb249790"/>
</dbReference>
<proteinExistence type="predicted"/>
<dbReference type="InParanoid" id="A0A804PMG9"/>
<sequence>MPWKLLNAVCETGLVFFRAPMEDKLQFTYDPARDAVLEWVVLKYQELLVIASLRRHPDCKLVVSHDDYSLTSKLPRERTSVVTITELTNNSYFDVAHEVRHYVRKQPDLGRIVLVVAKEQRRPRSSKIASVDKLRKKLWHEENVHRALKRAFTRPLDALSCLPPFLLSQALELLVPLHVENPCT</sequence>
<accession>A0A804PMG9</accession>
<reference evidence="1" key="2">
    <citation type="submission" date="2019-07" db="EMBL/GenBank/DDBJ databases">
        <authorList>
            <person name="Seetharam A."/>
            <person name="Woodhouse M."/>
            <person name="Cannon E."/>
        </authorList>
    </citation>
    <scope>NUCLEOTIDE SEQUENCE [LARGE SCALE GENOMIC DNA]</scope>
    <source>
        <strain evidence="1">cv. B73</strain>
    </source>
</reference>